<evidence type="ECO:0000256" key="3">
    <source>
        <dbReference type="ARBA" id="ARBA00022679"/>
    </source>
</evidence>
<dbReference type="OMA" id="IEPNGDW"/>
<dbReference type="Gene3D" id="3.30.40.10">
    <property type="entry name" value="Zinc/RING finger domain, C3HC4 (zinc finger)"/>
    <property type="match status" value="1"/>
</dbReference>
<dbReference type="Pfam" id="PF14324">
    <property type="entry name" value="PINIT"/>
    <property type="match status" value="1"/>
</dbReference>
<comment type="pathway">
    <text evidence="1">Protein modification; protein sumoylation.</text>
</comment>
<feature type="compositionally biased region" description="Low complexity" evidence="8">
    <location>
        <begin position="101"/>
        <end position="118"/>
    </location>
</feature>
<dbReference type="Pfam" id="PF02891">
    <property type="entry name" value="zf-MIZ"/>
    <property type="match status" value="1"/>
</dbReference>
<keyword evidence="4" id="KW-0479">Metal-binding</keyword>
<dbReference type="AlphaFoldDB" id="M5E6G8"/>
<reference evidence="10" key="1">
    <citation type="journal article" date="2017" name="Nucleic Acids Res.">
        <title>Proteogenomics produces comprehensive and highly accurate protein-coding gene annotation in a complete genome assembly of Malassezia sympodialis.</title>
        <authorList>
            <person name="Zhu Y."/>
            <person name="Engstroem P.G."/>
            <person name="Tellgren-Roth C."/>
            <person name="Baudo C.D."/>
            <person name="Kennell J.C."/>
            <person name="Sun S."/>
            <person name="Billmyre R.B."/>
            <person name="Schroeder M.S."/>
            <person name="Andersson A."/>
            <person name="Holm T."/>
            <person name="Sigurgeirsson B."/>
            <person name="Wu G."/>
            <person name="Sankaranarayanan S.R."/>
            <person name="Siddharthan R."/>
            <person name="Sanyal K."/>
            <person name="Lundeberg J."/>
            <person name="Nystedt B."/>
            <person name="Boekhout T."/>
            <person name="Dawson T.L. Jr."/>
            <person name="Heitman J."/>
            <person name="Scheynius A."/>
            <person name="Lehtioe J."/>
        </authorList>
    </citation>
    <scope>NUCLEOTIDE SEQUENCE [LARGE SCALE GENOMIC DNA]</scope>
    <source>
        <strain evidence="10">ATCC 42132</strain>
    </source>
</reference>
<dbReference type="PANTHER" id="PTHR10782:SF4">
    <property type="entry name" value="TONALLI, ISOFORM E"/>
    <property type="match status" value="1"/>
</dbReference>
<keyword evidence="5" id="KW-0863">Zinc-finger</keyword>
<dbReference type="PROSITE" id="PS51044">
    <property type="entry name" value="ZF_SP_RING"/>
    <property type="match status" value="1"/>
</dbReference>
<dbReference type="OrthoDB" id="28127at2759"/>
<dbReference type="VEuPathDB" id="FungiDB:MSYG_2225"/>
<dbReference type="SUPFAM" id="SSF57850">
    <property type="entry name" value="RING/U-box"/>
    <property type="match status" value="1"/>
</dbReference>
<dbReference type="RefSeq" id="XP_018739086.1">
    <property type="nucleotide sequence ID" value="XM_018885540.1"/>
</dbReference>
<comment type="similarity">
    <text evidence="2">Belongs to the PIAS family.</text>
</comment>
<evidence type="ECO:0000313" key="10">
    <source>
        <dbReference type="Proteomes" id="UP000186303"/>
    </source>
</evidence>
<dbReference type="KEGG" id="msym:MSY001_0457"/>
<keyword evidence="7" id="KW-0862">Zinc</keyword>
<keyword evidence="9" id="KW-0436">Ligase</keyword>
<accession>M5E6G8</accession>
<evidence type="ECO:0000256" key="5">
    <source>
        <dbReference type="ARBA" id="ARBA00022771"/>
    </source>
</evidence>
<dbReference type="GO" id="GO:0061665">
    <property type="term" value="F:SUMO ligase activity"/>
    <property type="evidence" value="ECO:0007669"/>
    <property type="project" value="TreeGrafter"/>
</dbReference>
<feature type="region of interest" description="Disordered" evidence="8">
    <location>
        <begin position="438"/>
        <end position="479"/>
    </location>
</feature>
<dbReference type="PROSITE" id="PS51466">
    <property type="entry name" value="PINIT"/>
    <property type="match status" value="1"/>
</dbReference>
<feature type="region of interest" description="Disordered" evidence="8">
    <location>
        <begin position="101"/>
        <end position="153"/>
    </location>
</feature>
<evidence type="ECO:0000256" key="2">
    <source>
        <dbReference type="ARBA" id="ARBA00005383"/>
    </source>
</evidence>
<evidence type="ECO:0000256" key="8">
    <source>
        <dbReference type="SAM" id="MobiDB-lite"/>
    </source>
</evidence>
<proteinExistence type="inferred from homology"/>
<sequence>MELLTVPELCEYIGTLKVAELKEHIKAFNERLPFSSHIRLSGNKPELAQRLIEAVVAASTVSRHYNEMLIVMMPLGLSHWLGDVARMRRASQQYMHMYGHSPGTGPAGTSGTRPASGTQTGGTNGGAAYVAGTSRLPTDTSLSSPASSRSTPTLAQGSLKQLHFWPSPFYEVKEFVSSIVQVPEAPPPSGRRQVGMSFTLSAQQVELLLHTPSTYQLRLFCTTFEHFMASVSPPKQAAPVEFPHTSEARINDRSLGVSLKGNKKHVGRVAPPNLNRLGHLHLQPNRLNRVELSYANAPMRYTMVIALCKVTSAEQLTEQLKLKQYRSKESVIEKMRQQAQDDDIVTGASTLKLTCPLTYVRLVTPCRANTCDHIQCFDALSFYSMNEQSPQWQCPVCSQDIKSEDLRLDGYVEDILRRVPAHLDAVLVESDGSWHSADDQYHSGSPILQEPSSVQPDTQDMLDTPEDTPEPGGETISLTPASHAMAPKTEIATPPAVQSPAGRTWLPDNATLYLSQLDVDGSAQVDCTPPTPLPPPDVIDLTFSSDDDS</sequence>
<dbReference type="InterPro" id="IPR013083">
    <property type="entry name" value="Znf_RING/FYVE/PHD"/>
</dbReference>
<dbReference type="InterPro" id="IPR023321">
    <property type="entry name" value="PINIT"/>
</dbReference>
<dbReference type="InterPro" id="IPR004181">
    <property type="entry name" value="Znf_MIZ"/>
</dbReference>
<dbReference type="GO" id="GO:0016925">
    <property type="term" value="P:protein sumoylation"/>
    <property type="evidence" value="ECO:0007669"/>
    <property type="project" value="UniProtKB-UniPathway"/>
</dbReference>
<protein>
    <submittedName>
        <fullName evidence="9">Similar to S.cerevisiae protein SIZ1 (SUMO/Smt3 ligase)</fullName>
    </submittedName>
</protein>
<evidence type="ECO:0000256" key="7">
    <source>
        <dbReference type="ARBA" id="ARBA00022833"/>
    </source>
</evidence>
<evidence type="ECO:0000256" key="1">
    <source>
        <dbReference type="ARBA" id="ARBA00004718"/>
    </source>
</evidence>
<dbReference type="Gene3D" id="2.60.120.780">
    <property type="entry name" value="PINIT domain"/>
    <property type="match status" value="1"/>
</dbReference>
<name>M5E6G8_MALS4</name>
<organism evidence="9 10">
    <name type="scientific">Malassezia sympodialis (strain ATCC 42132)</name>
    <name type="common">Atopic eczema-associated yeast</name>
    <dbReference type="NCBI Taxonomy" id="1230383"/>
    <lineage>
        <taxon>Eukaryota</taxon>
        <taxon>Fungi</taxon>
        <taxon>Dikarya</taxon>
        <taxon>Basidiomycota</taxon>
        <taxon>Ustilaginomycotina</taxon>
        <taxon>Malasseziomycetes</taxon>
        <taxon>Malasseziales</taxon>
        <taxon>Malasseziaceae</taxon>
        <taxon>Malassezia</taxon>
    </lineage>
</organism>
<dbReference type="HOGENOM" id="CLU_496122_0_0_1"/>
<dbReference type="GO" id="GO:0008270">
    <property type="term" value="F:zinc ion binding"/>
    <property type="evidence" value="ECO:0007669"/>
    <property type="project" value="UniProtKB-KW"/>
</dbReference>
<evidence type="ECO:0000313" key="9">
    <source>
        <dbReference type="EMBL" id="SHO77883.1"/>
    </source>
</evidence>
<keyword evidence="6" id="KW-0833">Ubl conjugation pathway</keyword>
<evidence type="ECO:0000256" key="6">
    <source>
        <dbReference type="ARBA" id="ARBA00022786"/>
    </source>
</evidence>
<dbReference type="Proteomes" id="UP000186303">
    <property type="component" value="Chromosome 3"/>
</dbReference>
<dbReference type="PANTHER" id="PTHR10782">
    <property type="entry name" value="ZINC FINGER MIZ DOMAIN-CONTAINING PROTEIN"/>
    <property type="match status" value="1"/>
</dbReference>
<gene>
    <name evidence="9" type="ORF">MSYG_2225</name>
</gene>
<keyword evidence="10" id="KW-1185">Reference proteome</keyword>
<dbReference type="GO" id="GO:0016874">
    <property type="term" value="F:ligase activity"/>
    <property type="evidence" value="ECO:0007669"/>
    <property type="project" value="UniProtKB-KW"/>
</dbReference>
<keyword evidence="3" id="KW-0808">Transferase</keyword>
<dbReference type="UniPathway" id="UPA00886"/>
<dbReference type="STRING" id="1230383.M5E6G8"/>
<evidence type="ECO:0000256" key="4">
    <source>
        <dbReference type="ARBA" id="ARBA00022723"/>
    </source>
</evidence>
<feature type="region of interest" description="Disordered" evidence="8">
    <location>
        <begin position="522"/>
        <end position="549"/>
    </location>
</feature>
<dbReference type="InterPro" id="IPR038654">
    <property type="entry name" value="PINIT_sf"/>
</dbReference>
<dbReference type="GO" id="GO:0000785">
    <property type="term" value="C:chromatin"/>
    <property type="evidence" value="ECO:0007669"/>
    <property type="project" value="TreeGrafter"/>
</dbReference>
<dbReference type="EMBL" id="LT671823">
    <property type="protein sequence ID" value="SHO77883.1"/>
    <property type="molecule type" value="Genomic_DNA"/>
</dbReference>
<feature type="compositionally biased region" description="Low complexity" evidence="8">
    <location>
        <begin position="136"/>
        <end position="153"/>
    </location>
</feature>